<evidence type="ECO:0000313" key="2">
    <source>
        <dbReference type="EMBL" id="ORA81685.1"/>
    </source>
</evidence>
<dbReference type="InterPro" id="IPR013418">
    <property type="entry name" value="CRISPR-assoc_prot_Cas7/Csd2"/>
</dbReference>
<dbReference type="EMBL" id="MVHV01000012">
    <property type="protein sequence ID" value="ORA81685.1"/>
    <property type="molecule type" value="Genomic_DNA"/>
</dbReference>
<proteinExistence type="predicted"/>
<name>A0ABX3SSU1_MYCMA</name>
<sequence length="301" mass="33243">MTKPAHLDVARRHDFLMLYDVTGGNPNGDPDNEKAPRGDPETGHAWVSDVAIKRKVRSFIADAYAGREGFDIYVGEAVALNQRHRAASERLGMRPNSKRSVADQQKVAVELARRYYDVRAFGAVMSTGDHPAGQLRGPIQIAGISTSVEPVQPSELTITRVAVTKESDLAKFAAGERGGKDREMGTKHVVPYALFRVLGFVTPALAEKTGFDDEDLKVFWDALQRMWSIDRSSSRGMTGCRGIHIFSHDDRYGRCHPDRLFSRVSVTRKVEGPARHFSDYHVDVDVAGLDSLGVTHTLIGD</sequence>
<keyword evidence="3" id="KW-1185">Reference proteome</keyword>
<protein>
    <submittedName>
        <fullName evidence="2">Type I-C CRISPR-associated protein Cas7/Csd2</fullName>
    </submittedName>
</protein>
<evidence type="ECO:0000313" key="3">
    <source>
        <dbReference type="Proteomes" id="UP000243140"/>
    </source>
</evidence>
<feature type="region of interest" description="Disordered" evidence="1">
    <location>
        <begin position="20"/>
        <end position="43"/>
    </location>
</feature>
<comment type="caution">
    <text evidence="2">The sequence shown here is derived from an EMBL/GenBank/DDBJ whole genome shotgun (WGS) entry which is preliminary data.</text>
</comment>
<dbReference type="RefSeq" id="WP_083010835.1">
    <property type="nucleotide sequence ID" value="NZ_CP060015.1"/>
</dbReference>
<dbReference type="InterPro" id="IPR006482">
    <property type="entry name" value="Cas7_Csh2/Csh2"/>
</dbReference>
<organism evidence="2 3">
    <name type="scientific">Mycobacterium malmoense</name>
    <dbReference type="NCBI Taxonomy" id="1780"/>
    <lineage>
        <taxon>Bacteria</taxon>
        <taxon>Bacillati</taxon>
        <taxon>Actinomycetota</taxon>
        <taxon>Actinomycetes</taxon>
        <taxon>Mycobacteriales</taxon>
        <taxon>Mycobacteriaceae</taxon>
        <taxon>Mycobacterium</taxon>
    </lineage>
</organism>
<dbReference type="Pfam" id="PF05107">
    <property type="entry name" value="Cas_Cas7"/>
    <property type="match status" value="1"/>
</dbReference>
<dbReference type="Proteomes" id="UP000243140">
    <property type="component" value="Unassembled WGS sequence"/>
</dbReference>
<dbReference type="NCBIfam" id="TIGR01595">
    <property type="entry name" value="cas_CT1132"/>
    <property type="match status" value="1"/>
</dbReference>
<dbReference type="NCBIfam" id="TIGR02589">
    <property type="entry name" value="cas_Csd2"/>
    <property type="match status" value="1"/>
</dbReference>
<accession>A0ABX3SSU1</accession>
<evidence type="ECO:0000256" key="1">
    <source>
        <dbReference type="SAM" id="MobiDB-lite"/>
    </source>
</evidence>
<reference evidence="2 3" key="1">
    <citation type="submission" date="2017-02" db="EMBL/GenBank/DDBJ databases">
        <title>The new phylogeny of genus Mycobacterium.</title>
        <authorList>
            <person name="Tortoli E."/>
            <person name="Trovato A."/>
            <person name="Cirillo D.M."/>
        </authorList>
    </citation>
    <scope>NUCLEOTIDE SEQUENCE [LARGE SCALE GENOMIC DNA]</scope>
    <source>
        <strain evidence="2 3">IP1130001</strain>
    </source>
</reference>
<gene>
    <name evidence="2" type="ORF">BST29_13280</name>
</gene>
<feature type="compositionally biased region" description="Basic and acidic residues" evidence="1">
    <location>
        <begin position="31"/>
        <end position="42"/>
    </location>
</feature>